<dbReference type="PANTHER" id="PTHR24173">
    <property type="entry name" value="ANKYRIN REPEAT CONTAINING"/>
    <property type="match status" value="1"/>
</dbReference>
<dbReference type="PANTHER" id="PTHR24173:SF74">
    <property type="entry name" value="ANKYRIN REPEAT DOMAIN-CONTAINING PROTEIN 16"/>
    <property type="match status" value="1"/>
</dbReference>
<name>A0AAN7B2D9_9PEZI</name>
<dbReference type="Proteomes" id="UP001301769">
    <property type="component" value="Unassembled WGS sequence"/>
</dbReference>
<comment type="caution">
    <text evidence="4">The sequence shown here is derived from an EMBL/GenBank/DDBJ whole genome shotgun (WGS) entry which is preliminary data.</text>
</comment>
<protein>
    <submittedName>
        <fullName evidence="4">Ankyrin repeat-containing domain protein</fullName>
    </submittedName>
</protein>
<evidence type="ECO:0000256" key="3">
    <source>
        <dbReference type="PROSITE-ProRule" id="PRU00023"/>
    </source>
</evidence>
<dbReference type="SUPFAM" id="SSF48403">
    <property type="entry name" value="Ankyrin repeat"/>
    <property type="match status" value="1"/>
</dbReference>
<proteinExistence type="predicted"/>
<sequence length="268" mass="30103">MISPLYLAIINKHPAVADLLIRSGASLNLLYHEGTEGSRVVTPFHLAVGVEGTEMVNFLIERGLYSLDEVNYAGLPPIWIAYLNKNWEAVDLLVRLGANINHDIARGFTPLAHALFIDKYEAVKKLIAAGADKHIPFVEAPESFRFHPWWKSCEGSHPIALRLLLIYGADPDCILEDGHTPLMYLLTRMFNGKRTWESCFPQIKQLITFGATLDKISGPNDGSDPASPRGYLKQLIRQILYDDPASLTDRYSCRHYLFRHGSDDYGAH</sequence>
<reference evidence="4" key="1">
    <citation type="journal article" date="2023" name="Mol. Phylogenet. Evol.">
        <title>Genome-scale phylogeny and comparative genomics of the fungal order Sordariales.</title>
        <authorList>
            <person name="Hensen N."/>
            <person name="Bonometti L."/>
            <person name="Westerberg I."/>
            <person name="Brannstrom I.O."/>
            <person name="Guillou S."/>
            <person name="Cros-Aarteil S."/>
            <person name="Calhoun S."/>
            <person name="Haridas S."/>
            <person name="Kuo A."/>
            <person name="Mondo S."/>
            <person name="Pangilinan J."/>
            <person name="Riley R."/>
            <person name="LaButti K."/>
            <person name="Andreopoulos B."/>
            <person name="Lipzen A."/>
            <person name="Chen C."/>
            <person name="Yan M."/>
            <person name="Daum C."/>
            <person name="Ng V."/>
            <person name="Clum A."/>
            <person name="Steindorff A."/>
            <person name="Ohm R.A."/>
            <person name="Martin F."/>
            <person name="Silar P."/>
            <person name="Natvig D.O."/>
            <person name="Lalanne C."/>
            <person name="Gautier V."/>
            <person name="Ament-Velasquez S.L."/>
            <person name="Kruys A."/>
            <person name="Hutchinson M.I."/>
            <person name="Powell A.J."/>
            <person name="Barry K."/>
            <person name="Miller A.N."/>
            <person name="Grigoriev I.V."/>
            <person name="Debuchy R."/>
            <person name="Gladieux P."/>
            <person name="Hiltunen Thoren M."/>
            <person name="Johannesson H."/>
        </authorList>
    </citation>
    <scope>NUCLEOTIDE SEQUENCE</scope>
    <source>
        <strain evidence="4">PSN293</strain>
    </source>
</reference>
<accession>A0AAN7B2D9</accession>
<dbReference type="Pfam" id="PF12796">
    <property type="entry name" value="Ank_2"/>
    <property type="match status" value="1"/>
</dbReference>
<evidence type="ECO:0000256" key="2">
    <source>
        <dbReference type="ARBA" id="ARBA00023043"/>
    </source>
</evidence>
<dbReference type="InterPro" id="IPR002110">
    <property type="entry name" value="Ankyrin_rpt"/>
</dbReference>
<dbReference type="AlphaFoldDB" id="A0AAN7B2D9"/>
<evidence type="ECO:0000313" key="5">
    <source>
        <dbReference type="Proteomes" id="UP001301769"/>
    </source>
</evidence>
<evidence type="ECO:0000256" key="1">
    <source>
        <dbReference type="ARBA" id="ARBA00022737"/>
    </source>
</evidence>
<dbReference type="EMBL" id="MU858298">
    <property type="protein sequence ID" value="KAK4207397.1"/>
    <property type="molecule type" value="Genomic_DNA"/>
</dbReference>
<dbReference type="PROSITE" id="PS50088">
    <property type="entry name" value="ANK_REPEAT"/>
    <property type="match status" value="1"/>
</dbReference>
<dbReference type="Pfam" id="PF00023">
    <property type="entry name" value="Ank"/>
    <property type="match status" value="1"/>
</dbReference>
<dbReference type="SMART" id="SM00248">
    <property type="entry name" value="ANK"/>
    <property type="match status" value="6"/>
</dbReference>
<reference evidence="4" key="2">
    <citation type="submission" date="2023-05" db="EMBL/GenBank/DDBJ databases">
        <authorList>
            <consortium name="Lawrence Berkeley National Laboratory"/>
            <person name="Steindorff A."/>
            <person name="Hensen N."/>
            <person name="Bonometti L."/>
            <person name="Westerberg I."/>
            <person name="Brannstrom I.O."/>
            <person name="Guillou S."/>
            <person name="Cros-Aarteil S."/>
            <person name="Calhoun S."/>
            <person name="Haridas S."/>
            <person name="Kuo A."/>
            <person name="Mondo S."/>
            <person name="Pangilinan J."/>
            <person name="Riley R."/>
            <person name="Labutti K."/>
            <person name="Andreopoulos B."/>
            <person name="Lipzen A."/>
            <person name="Chen C."/>
            <person name="Yanf M."/>
            <person name="Daum C."/>
            <person name="Ng V."/>
            <person name="Clum A."/>
            <person name="Ohm R."/>
            <person name="Martin F."/>
            <person name="Silar P."/>
            <person name="Natvig D."/>
            <person name="Lalanne C."/>
            <person name="Gautier V."/>
            <person name="Ament-Velasquez S.L."/>
            <person name="Kruys A."/>
            <person name="Hutchinson M.I."/>
            <person name="Powell A.J."/>
            <person name="Barry K."/>
            <person name="Miller A.N."/>
            <person name="Grigoriev I.V."/>
            <person name="Debuchy R."/>
            <person name="Gladieux P."/>
            <person name="Thoren M.H."/>
            <person name="Johannesson H."/>
        </authorList>
    </citation>
    <scope>NUCLEOTIDE SEQUENCE</scope>
    <source>
        <strain evidence="4">PSN293</strain>
    </source>
</reference>
<keyword evidence="5" id="KW-1185">Reference proteome</keyword>
<feature type="repeat" description="ANK" evidence="3">
    <location>
        <begin position="1"/>
        <end position="32"/>
    </location>
</feature>
<keyword evidence="2 3" id="KW-0040">ANK repeat</keyword>
<gene>
    <name evidence="4" type="ORF">QBC37DRAFT_298830</name>
</gene>
<keyword evidence="1" id="KW-0677">Repeat</keyword>
<evidence type="ECO:0000313" key="4">
    <source>
        <dbReference type="EMBL" id="KAK4207397.1"/>
    </source>
</evidence>
<dbReference type="Gene3D" id="1.25.40.20">
    <property type="entry name" value="Ankyrin repeat-containing domain"/>
    <property type="match status" value="1"/>
</dbReference>
<organism evidence="4 5">
    <name type="scientific">Rhypophila decipiens</name>
    <dbReference type="NCBI Taxonomy" id="261697"/>
    <lineage>
        <taxon>Eukaryota</taxon>
        <taxon>Fungi</taxon>
        <taxon>Dikarya</taxon>
        <taxon>Ascomycota</taxon>
        <taxon>Pezizomycotina</taxon>
        <taxon>Sordariomycetes</taxon>
        <taxon>Sordariomycetidae</taxon>
        <taxon>Sordariales</taxon>
        <taxon>Naviculisporaceae</taxon>
        <taxon>Rhypophila</taxon>
    </lineage>
</organism>
<dbReference type="InterPro" id="IPR036770">
    <property type="entry name" value="Ankyrin_rpt-contain_sf"/>
</dbReference>